<evidence type="ECO:0000256" key="1">
    <source>
        <dbReference type="ARBA" id="ARBA00022801"/>
    </source>
</evidence>
<reference evidence="4" key="1">
    <citation type="submission" date="2016-10" db="EMBL/GenBank/DDBJ databases">
        <authorList>
            <person name="Varghese N."/>
            <person name="Submissions S."/>
        </authorList>
    </citation>
    <scope>NUCLEOTIDE SEQUENCE [LARGE SCALE GENOMIC DNA]</scope>
    <source>
        <strain evidence="4">DSM 22703</strain>
    </source>
</reference>
<protein>
    <submittedName>
        <fullName evidence="3">Carbon-nitrogen hydrolase</fullName>
    </submittedName>
</protein>
<accession>A0A1G5ZFR2</accession>
<organism evidence="3 4">
    <name type="scientific">Algoriphagus alkaliphilus</name>
    <dbReference type="NCBI Taxonomy" id="279824"/>
    <lineage>
        <taxon>Bacteria</taxon>
        <taxon>Pseudomonadati</taxon>
        <taxon>Bacteroidota</taxon>
        <taxon>Cytophagia</taxon>
        <taxon>Cytophagales</taxon>
        <taxon>Cyclobacteriaceae</taxon>
        <taxon>Algoriphagus</taxon>
    </lineage>
</organism>
<dbReference type="GO" id="GO:0016811">
    <property type="term" value="F:hydrolase activity, acting on carbon-nitrogen (but not peptide) bonds, in linear amides"/>
    <property type="evidence" value="ECO:0007669"/>
    <property type="project" value="TreeGrafter"/>
</dbReference>
<dbReference type="InterPro" id="IPR003010">
    <property type="entry name" value="C-N_Hydrolase"/>
</dbReference>
<sequence>MTNRVISFLILCLFVWLIWSNSGKKPNLPETEDFISVVQEINPSDSLTSNIIGIQPYMVLEDYFTKNQFKEKIGKYIRRAEAEGLIKDNTILLFPEYIGTWLVLEGEKMSLAKEETMGKALTKMVLSNFFKFAWEWLNTSTEKDKAAAAIFRMKSQSMAKSYFYTFSELAKESNSYIAAGSIILPDPTVKNGNLNVNRRGPLYNASFIFGPDGKIIGEPILKAFPIESELPFVSAGEVAEIPVFDLPFAKTALLVCADSWFPDAYQSVNSKGAEILLVPSYCTGDGTMGKLWQGYSGQPEPKETNLQDINSITEKEAWEKYALPGQLSKTNIQIGMNVFLRGALWDLGADGQPLVYFQGNLIPVSHAEKAGIWSLNF</sequence>
<dbReference type="Gene3D" id="3.60.110.10">
    <property type="entry name" value="Carbon-nitrogen hydrolase"/>
    <property type="match status" value="1"/>
</dbReference>
<dbReference type="OrthoDB" id="9811121at2"/>
<keyword evidence="1 3" id="KW-0378">Hydrolase</keyword>
<gene>
    <name evidence="3" type="ORF">SAMN03080617_03777</name>
</gene>
<dbReference type="AlphaFoldDB" id="A0A1G5ZFR2"/>
<dbReference type="SUPFAM" id="SSF56317">
    <property type="entry name" value="Carbon-nitrogen hydrolase"/>
    <property type="match status" value="1"/>
</dbReference>
<dbReference type="STRING" id="279824.SAMN03080617_03777"/>
<evidence type="ECO:0000259" key="2">
    <source>
        <dbReference type="Pfam" id="PF00795"/>
    </source>
</evidence>
<dbReference type="PANTHER" id="PTHR43674:SF13">
    <property type="entry name" value="CN HYDROLASE DOMAIN-CONTAINING PROTEIN"/>
    <property type="match status" value="1"/>
</dbReference>
<feature type="domain" description="CN hydrolase" evidence="2">
    <location>
        <begin position="124"/>
        <end position="298"/>
    </location>
</feature>
<dbReference type="InterPro" id="IPR050345">
    <property type="entry name" value="Aliph_Amidase/BUP"/>
</dbReference>
<name>A0A1G5ZFR2_9BACT</name>
<dbReference type="PANTHER" id="PTHR43674">
    <property type="entry name" value="NITRILASE C965.09-RELATED"/>
    <property type="match status" value="1"/>
</dbReference>
<dbReference type="InterPro" id="IPR036526">
    <property type="entry name" value="C-N_Hydrolase_sf"/>
</dbReference>
<dbReference type="EMBL" id="FMXE01000036">
    <property type="protein sequence ID" value="SDA93711.1"/>
    <property type="molecule type" value="Genomic_DNA"/>
</dbReference>
<dbReference type="Proteomes" id="UP000198756">
    <property type="component" value="Unassembled WGS sequence"/>
</dbReference>
<proteinExistence type="predicted"/>
<evidence type="ECO:0000313" key="4">
    <source>
        <dbReference type="Proteomes" id="UP000198756"/>
    </source>
</evidence>
<dbReference type="RefSeq" id="WP_092733577.1">
    <property type="nucleotide sequence ID" value="NZ_FMXE01000036.1"/>
</dbReference>
<keyword evidence="4" id="KW-1185">Reference proteome</keyword>
<dbReference type="Pfam" id="PF00795">
    <property type="entry name" value="CN_hydrolase"/>
    <property type="match status" value="1"/>
</dbReference>
<evidence type="ECO:0000313" key="3">
    <source>
        <dbReference type="EMBL" id="SDA93711.1"/>
    </source>
</evidence>